<evidence type="ECO:0000256" key="15">
    <source>
        <dbReference type="ARBA" id="ARBA00060886"/>
    </source>
</evidence>
<keyword evidence="11" id="KW-0496">Mitochondrion</keyword>
<keyword evidence="14" id="KW-0131">Cell cycle</keyword>
<evidence type="ECO:0000256" key="13">
    <source>
        <dbReference type="ARBA" id="ARBA00023212"/>
    </source>
</evidence>
<evidence type="ECO:0000256" key="7">
    <source>
        <dbReference type="ARBA" id="ARBA00022692"/>
    </source>
</evidence>
<evidence type="ECO:0000256" key="6">
    <source>
        <dbReference type="ARBA" id="ARBA00022618"/>
    </source>
</evidence>
<proteinExistence type="inferred from homology"/>
<name>A0A8S9XJW1_APOLU</name>
<keyword evidence="5" id="KW-0963">Cytoplasm</keyword>
<dbReference type="GO" id="GO:0016020">
    <property type="term" value="C:membrane"/>
    <property type="evidence" value="ECO:0007669"/>
    <property type="project" value="UniProtKB-SubCell"/>
</dbReference>
<comment type="caution">
    <text evidence="19">The sequence shown here is derived from an EMBL/GenBank/DDBJ whole genome shotgun (WGS) entry which is preliminary data.</text>
</comment>
<dbReference type="GO" id="GO:0005819">
    <property type="term" value="C:spindle"/>
    <property type="evidence" value="ECO:0007669"/>
    <property type="project" value="UniProtKB-SubCell"/>
</dbReference>
<dbReference type="EMBL" id="WIXP02000006">
    <property type="protein sequence ID" value="KAF6209267.1"/>
    <property type="molecule type" value="Genomic_DNA"/>
</dbReference>
<evidence type="ECO:0000256" key="16">
    <source>
        <dbReference type="ARBA" id="ARBA00068227"/>
    </source>
</evidence>
<gene>
    <name evidence="19" type="ORF">GE061_015012</name>
</gene>
<evidence type="ECO:0000313" key="20">
    <source>
        <dbReference type="Proteomes" id="UP000466442"/>
    </source>
</evidence>
<dbReference type="AlphaFoldDB" id="A0A8S9XJW1"/>
<protein>
    <recommendedName>
        <fullName evidence="16">Protein JTB</fullName>
    </recommendedName>
</protein>
<organism evidence="19 20">
    <name type="scientific">Apolygus lucorum</name>
    <name type="common">Small green plant bug</name>
    <name type="synonym">Lygocoris lucorum</name>
    <dbReference type="NCBI Taxonomy" id="248454"/>
    <lineage>
        <taxon>Eukaryota</taxon>
        <taxon>Metazoa</taxon>
        <taxon>Ecdysozoa</taxon>
        <taxon>Arthropoda</taxon>
        <taxon>Hexapoda</taxon>
        <taxon>Insecta</taxon>
        <taxon>Pterygota</taxon>
        <taxon>Neoptera</taxon>
        <taxon>Paraneoptera</taxon>
        <taxon>Hemiptera</taxon>
        <taxon>Heteroptera</taxon>
        <taxon>Panheteroptera</taxon>
        <taxon>Cimicomorpha</taxon>
        <taxon>Miridae</taxon>
        <taxon>Mirini</taxon>
        <taxon>Apolygus</taxon>
    </lineage>
</organism>
<dbReference type="Proteomes" id="UP000466442">
    <property type="component" value="Unassembled WGS sequence"/>
</dbReference>
<dbReference type="PANTHER" id="PTHR13369">
    <property type="match status" value="1"/>
</dbReference>
<dbReference type="GO" id="GO:0051301">
    <property type="term" value="P:cell division"/>
    <property type="evidence" value="ECO:0007669"/>
    <property type="project" value="UniProtKB-KW"/>
</dbReference>
<dbReference type="Gene3D" id="3.40.50.150">
    <property type="entry name" value="Vaccinia Virus protein VP39"/>
    <property type="match status" value="1"/>
</dbReference>
<reference evidence="19" key="1">
    <citation type="journal article" date="2021" name="Mol. Ecol. Resour.">
        <title>Apolygus lucorum genome provides insights into omnivorousness and mesophyll feeding.</title>
        <authorList>
            <person name="Liu Y."/>
            <person name="Liu H."/>
            <person name="Wang H."/>
            <person name="Huang T."/>
            <person name="Liu B."/>
            <person name="Yang B."/>
            <person name="Yin L."/>
            <person name="Li B."/>
            <person name="Zhang Y."/>
            <person name="Zhang S."/>
            <person name="Jiang F."/>
            <person name="Zhang X."/>
            <person name="Ren Y."/>
            <person name="Wang B."/>
            <person name="Wang S."/>
            <person name="Lu Y."/>
            <person name="Wu K."/>
            <person name="Fan W."/>
            <person name="Wang G."/>
        </authorList>
    </citation>
    <scope>NUCLEOTIDE SEQUENCE</scope>
    <source>
        <strain evidence="19">12Hb</strain>
    </source>
</reference>
<dbReference type="GO" id="GO:0005813">
    <property type="term" value="C:centrosome"/>
    <property type="evidence" value="ECO:0007669"/>
    <property type="project" value="UniProtKB-SubCell"/>
</dbReference>
<comment type="similarity">
    <text evidence="15">Belongs to the JTB family.</text>
</comment>
<dbReference type="SUPFAM" id="SSF53335">
    <property type="entry name" value="S-adenosyl-L-methionine-dependent methyltransferases"/>
    <property type="match status" value="1"/>
</dbReference>
<dbReference type="OrthoDB" id="206598at2759"/>
<sequence length="660" mass="74064">MFDIYTKKRMLAAVIFLGGLTFIVLIFESHWAFETSSANHFGNYSNLPKNASSDFCKSDEEIEVIEACHPCSDFEIASKSNKACIATHFKEGIRCQKSGISSFRSCERVQWLEEKKFWQFEFLAFVLALTIQIHKMGDLYLVVSSIDEDRIVVPLETAICVLTHQYLDSPTNVKIHLVVQENQSCQSHVALDKLDLVFDVVHDIPPPASYCLAPVFNLGDGISCVAGLCSVLRQIIKHADERWKYLLGFREACLVACAEVSMWTKFCEVDLVAAAKEVIADWPANHTSLPLQLARLEAHLSQPIRVHNVGKFKDQSHKYAEGPLFLVTDLILAVPVYVIMEKLQLWTEEAISLTVKWAQVILDEHGFRPHVARLEFERCDSQRSWDLPAVARSSLYKRDPTRYKPRHKIFTQQSDIESSMEIVSGVDEVEYEDPFGCHLQLPPDIPLPDVPDKRLDRKIQQLSNLAKSTLKVSKANDLIVDFCSGSGHLGFIIAHALPGCSVVLLDNKEKSLDRARERREELRLNNVYIVQANLDYFVGKFQVGVSLHACGVASDLVIQKCLLSKASLVVCPCCYGGIQTNHVIQYPQSPEYRDCGLTERGYIVLGHCADQAGTEQGERGMKLVDTDRCLLAKSQGYCVTLAKLIPTSCTTRNNLIVAVI</sequence>
<dbReference type="Pfam" id="PF05439">
    <property type="entry name" value="JTB"/>
    <property type="match status" value="1"/>
</dbReference>
<evidence type="ECO:0000256" key="11">
    <source>
        <dbReference type="ARBA" id="ARBA00023128"/>
    </source>
</evidence>
<keyword evidence="10 17" id="KW-1133">Transmembrane helix</keyword>
<evidence type="ECO:0000256" key="5">
    <source>
        <dbReference type="ARBA" id="ARBA00022490"/>
    </source>
</evidence>
<dbReference type="InterPro" id="IPR008657">
    <property type="entry name" value="JTB"/>
</dbReference>
<keyword evidence="6" id="KW-0132">Cell division</keyword>
<dbReference type="FunFam" id="3.30.720.220:FF:000001">
    <property type="entry name" value="Jumping translocation breakpoint"/>
    <property type="match status" value="1"/>
</dbReference>
<dbReference type="PANTHER" id="PTHR13369:SF0">
    <property type="entry name" value="GLUTATHIONE S-TRANSFERASE C-TERMINAL DOMAIN-CONTAINING PROTEIN"/>
    <property type="match status" value="1"/>
</dbReference>
<keyword evidence="12 17" id="KW-0472">Membrane</keyword>
<dbReference type="Pfam" id="PF13679">
    <property type="entry name" value="Methyltransf_32"/>
    <property type="match status" value="1"/>
</dbReference>
<evidence type="ECO:0000256" key="9">
    <source>
        <dbReference type="ARBA" id="ARBA00022776"/>
    </source>
</evidence>
<dbReference type="InterPro" id="IPR025714">
    <property type="entry name" value="Methyltranfer_dom"/>
</dbReference>
<evidence type="ECO:0000313" key="19">
    <source>
        <dbReference type="EMBL" id="KAF6209267.1"/>
    </source>
</evidence>
<evidence type="ECO:0000256" key="17">
    <source>
        <dbReference type="SAM" id="Phobius"/>
    </source>
</evidence>
<keyword evidence="20" id="KW-1185">Reference proteome</keyword>
<dbReference type="Gene3D" id="3.30.720.220">
    <property type="match status" value="1"/>
</dbReference>
<evidence type="ECO:0000256" key="2">
    <source>
        <dbReference type="ARBA" id="ARBA00004186"/>
    </source>
</evidence>
<keyword evidence="9" id="KW-0498">Mitosis</keyword>
<dbReference type="GO" id="GO:0005739">
    <property type="term" value="C:mitochondrion"/>
    <property type="evidence" value="ECO:0007669"/>
    <property type="project" value="UniProtKB-SubCell"/>
</dbReference>
<evidence type="ECO:0000256" key="10">
    <source>
        <dbReference type="ARBA" id="ARBA00022989"/>
    </source>
</evidence>
<keyword evidence="13" id="KW-0206">Cytoskeleton</keyword>
<evidence type="ECO:0000256" key="8">
    <source>
        <dbReference type="ARBA" id="ARBA00022729"/>
    </source>
</evidence>
<evidence type="ECO:0000256" key="1">
    <source>
        <dbReference type="ARBA" id="ARBA00004173"/>
    </source>
</evidence>
<evidence type="ECO:0000256" key="4">
    <source>
        <dbReference type="ARBA" id="ARBA00004479"/>
    </source>
</evidence>
<feature type="domain" description="Methyltransferase" evidence="18">
    <location>
        <begin position="458"/>
        <end position="580"/>
    </location>
</feature>
<evidence type="ECO:0000256" key="14">
    <source>
        <dbReference type="ARBA" id="ARBA00023306"/>
    </source>
</evidence>
<comment type="subcellular location">
    <subcellularLocation>
        <location evidence="3">Cytoplasm</location>
        <location evidence="3">Cytoskeleton</location>
        <location evidence="3">Microtubule organizing center</location>
        <location evidence="3">Centrosome</location>
    </subcellularLocation>
    <subcellularLocation>
        <location evidence="2">Cytoplasm</location>
        <location evidence="2">Cytoskeleton</location>
        <location evidence="2">Spindle</location>
    </subcellularLocation>
    <subcellularLocation>
        <location evidence="4">Membrane</location>
        <topology evidence="4">Single-pass type I membrane protein</topology>
    </subcellularLocation>
    <subcellularLocation>
        <location evidence="1">Mitochondrion</location>
    </subcellularLocation>
</comment>
<accession>A0A8S9XJW1</accession>
<keyword evidence="8" id="KW-0732">Signal</keyword>
<evidence type="ECO:0000256" key="3">
    <source>
        <dbReference type="ARBA" id="ARBA00004300"/>
    </source>
</evidence>
<evidence type="ECO:0000256" key="12">
    <source>
        <dbReference type="ARBA" id="ARBA00023136"/>
    </source>
</evidence>
<keyword evidence="7 17" id="KW-0812">Transmembrane</keyword>
<evidence type="ECO:0000259" key="18">
    <source>
        <dbReference type="Pfam" id="PF13679"/>
    </source>
</evidence>
<dbReference type="InterPro" id="IPR029063">
    <property type="entry name" value="SAM-dependent_MTases_sf"/>
</dbReference>
<feature type="transmembrane region" description="Helical" evidence="17">
    <location>
        <begin position="12"/>
        <end position="33"/>
    </location>
</feature>